<dbReference type="InterPro" id="IPR005861">
    <property type="entry name" value="HisP_aminotrans"/>
</dbReference>
<dbReference type="SUPFAM" id="SSF53383">
    <property type="entry name" value="PLP-dependent transferases"/>
    <property type="match status" value="1"/>
</dbReference>
<comment type="pathway">
    <text evidence="2 9">Amino-acid biosynthesis; L-histidine biosynthesis; L-histidine from 5-phospho-alpha-D-ribose 1-diphosphate: step 7/9.</text>
</comment>
<reference evidence="11 12" key="1">
    <citation type="submission" date="2014-09" db="EMBL/GenBank/DDBJ databases">
        <title>Using Illumina technology Improving SMRT sequencing Genome Assembly by RASTools.</title>
        <authorList>
            <person name="Zhou Y."/>
            <person name="Ma T."/>
            <person name="Liu T."/>
        </authorList>
    </citation>
    <scope>NUCLEOTIDE SEQUENCE [LARGE SCALE GENOMIC DNA]</scope>
    <source>
        <strain evidence="11 12">ATCC 55669</strain>
    </source>
</reference>
<keyword evidence="9" id="KW-0028">Amino-acid biosynthesis</keyword>
<feature type="domain" description="Aminotransferase class I/classII large" evidence="10">
    <location>
        <begin position="28"/>
        <end position="355"/>
    </location>
</feature>
<proteinExistence type="inferred from homology"/>
<feature type="modified residue" description="N6-(pyridoxal phosphate)lysine" evidence="9">
    <location>
        <position position="220"/>
    </location>
</feature>
<evidence type="ECO:0000256" key="5">
    <source>
        <dbReference type="ARBA" id="ARBA00022576"/>
    </source>
</evidence>
<organism evidence="11 12">
    <name type="scientific">Sphingomonas taxi</name>
    <dbReference type="NCBI Taxonomy" id="1549858"/>
    <lineage>
        <taxon>Bacteria</taxon>
        <taxon>Pseudomonadati</taxon>
        <taxon>Pseudomonadota</taxon>
        <taxon>Alphaproteobacteria</taxon>
        <taxon>Sphingomonadales</taxon>
        <taxon>Sphingomonadaceae</taxon>
        <taxon>Sphingomonas</taxon>
    </lineage>
</organism>
<dbReference type="Gene3D" id="3.40.640.10">
    <property type="entry name" value="Type I PLP-dependent aspartate aminotransferase-like (Major domain)"/>
    <property type="match status" value="1"/>
</dbReference>
<dbReference type="InterPro" id="IPR015424">
    <property type="entry name" value="PyrdxlP-dep_Trfase"/>
</dbReference>
<dbReference type="EC" id="2.6.1.9" evidence="9"/>
<comment type="catalytic activity">
    <reaction evidence="8 9">
        <text>L-histidinol phosphate + 2-oxoglutarate = 3-(imidazol-4-yl)-2-oxopropyl phosphate + L-glutamate</text>
        <dbReference type="Rhea" id="RHEA:23744"/>
        <dbReference type="ChEBI" id="CHEBI:16810"/>
        <dbReference type="ChEBI" id="CHEBI:29985"/>
        <dbReference type="ChEBI" id="CHEBI:57766"/>
        <dbReference type="ChEBI" id="CHEBI:57980"/>
        <dbReference type="EC" id="2.6.1.9"/>
    </reaction>
</comment>
<dbReference type="UniPathway" id="UPA00031">
    <property type="reaction ID" value="UER00012"/>
</dbReference>
<evidence type="ECO:0000256" key="3">
    <source>
        <dbReference type="ARBA" id="ARBA00007970"/>
    </source>
</evidence>
<evidence type="ECO:0000313" key="12">
    <source>
        <dbReference type="Proteomes" id="UP000033200"/>
    </source>
</evidence>
<dbReference type="HAMAP" id="MF_01023">
    <property type="entry name" value="HisC_aminotrans_2"/>
    <property type="match status" value="1"/>
</dbReference>
<dbReference type="InterPro" id="IPR015421">
    <property type="entry name" value="PyrdxlP-dep_Trfase_major"/>
</dbReference>
<comment type="similarity">
    <text evidence="3 9">Belongs to the class-II pyridoxal-phosphate-dependent aminotransferase family. Histidinol-phosphate aminotransferase subfamily.</text>
</comment>
<evidence type="ECO:0000256" key="1">
    <source>
        <dbReference type="ARBA" id="ARBA00001933"/>
    </source>
</evidence>
<dbReference type="GO" id="GO:0030170">
    <property type="term" value="F:pyridoxal phosphate binding"/>
    <property type="evidence" value="ECO:0007669"/>
    <property type="project" value="InterPro"/>
</dbReference>
<sequence>MTAPAPKSWILGIAPYVPGRATSEDGRKVVKLSSNENPFGTPEPARAAYRDAADHLERYPDAAAIDLRAALAAHYGVEAERLIYGTGSDEVLHLAAGTFAGPGDEIIHVRYGFAVYEIATRRVGATPVVVPDRDYATDVDAILAAVTDKTKIVFVANPNNPTGTYSTKDEIARLHAGLPESVLLVLDQAYTEYLDPEDDDGGLELARTASNVLVTRTFSKIFGLASERVGWGYASPEIINAMHRIRAPFAFSIGAQAAAIAALGDAGFVERSRSHNREWRGWFSEQVDALPGLRAVPSKANFVLVLFEGLLTAEDAYKALMAAGYATRWLPGQGLPQALRITIGTEAEMRDVVAVLRAETGRAG</sequence>
<evidence type="ECO:0000256" key="8">
    <source>
        <dbReference type="ARBA" id="ARBA00047481"/>
    </source>
</evidence>
<keyword evidence="9" id="KW-0368">Histidine biosynthesis</keyword>
<evidence type="ECO:0000256" key="4">
    <source>
        <dbReference type="ARBA" id="ARBA00011738"/>
    </source>
</evidence>
<name>A0A097EL22_9SPHN</name>
<dbReference type="GO" id="GO:0004400">
    <property type="term" value="F:histidinol-phosphate transaminase activity"/>
    <property type="evidence" value="ECO:0007669"/>
    <property type="project" value="UniProtKB-UniRule"/>
</dbReference>
<comment type="cofactor">
    <cofactor evidence="1 9">
        <name>pyridoxal 5'-phosphate</name>
        <dbReference type="ChEBI" id="CHEBI:597326"/>
    </cofactor>
</comment>
<dbReference type="CDD" id="cd00609">
    <property type="entry name" value="AAT_like"/>
    <property type="match status" value="1"/>
</dbReference>
<dbReference type="HOGENOM" id="CLU_017584_3_3_5"/>
<dbReference type="InterPro" id="IPR015422">
    <property type="entry name" value="PyrdxlP-dep_Trfase_small"/>
</dbReference>
<dbReference type="NCBIfam" id="TIGR01141">
    <property type="entry name" value="hisC"/>
    <property type="match status" value="1"/>
</dbReference>
<evidence type="ECO:0000313" key="11">
    <source>
        <dbReference type="EMBL" id="AIT08268.1"/>
    </source>
</evidence>
<evidence type="ECO:0000256" key="2">
    <source>
        <dbReference type="ARBA" id="ARBA00005011"/>
    </source>
</evidence>
<keyword evidence="6 9" id="KW-0808">Transferase</keyword>
<dbReference type="Gene3D" id="3.90.1150.10">
    <property type="entry name" value="Aspartate Aminotransferase, domain 1"/>
    <property type="match status" value="1"/>
</dbReference>
<evidence type="ECO:0000256" key="6">
    <source>
        <dbReference type="ARBA" id="ARBA00022679"/>
    </source>
</evidence>
<comment type="subunit">
    <text evidence="4 9">Homodimer.</text>
</comment>
<dbReference type="RefSeq" id="WP_038667493.1">
    <property type="nucleotide sequence ID" value="NZ_CP009571.1"/>
</dbReference>
<dbReference type="EMBL" id="CP009571">
    <property type="protein sequence ID" value="AIT08268.1"/>
    <property type="molecule type" value="Genomic_DNA"/>
</dbReference>
<evidence type="ECO:0000256" key="7">
    <source>
        <dbReference type="ARBA" id="ARBA00022898"/>
    </source>
</evidence>
<dbReference type="InterPro" id="IPR004839">
    <property type="entry name" value="Aminotransferase_I/II_large"/>
</dbReference>
<gene>
    <name evidence="9" type="primary">hisC</name>
    <name evidence="11" type="ORF">MC45_14295</name>
</gene>
<evidence type="ECO:0000256" key="9">
    <source>
        <dbReference type="HAMAP-Rule" id="MF_01023"/>
    </source>
</evidence>
<dbReference type="KEGG" id="stax:MC45_14295"/>
<dbReference type="eggNOG" id="COG0079">
    <property type="taxonomic scope" value="Bacteria"/>
</dbReference>
<dbReference type="PANTHER" id="PTHR43643">
    <property type="entry name" value="HISTIDINOL-PHOSPHATE AMINOTRANSFERASE 2"/>
    <property type="match status" value="1"/>
</dbReference>
<evidence type="ECO:0000259" key="10">
    <source>
        <dbReference type="Pfam" id="PF00155"/>
    </source>
</evidence>
<keyword evidence="7 9" id="KW-0663">Pyridoxal phosphate</keyword>
<dbReference type="STRING" id="1549858.MC45_14295"/>
<keyword evidence="12" id="KW-1185">Reference proteome</keyword>
<accession>A0A097EL22</accession>
<protein>
    <recommendedName>
        <fullName evidence="9">Histidinol-phosphate aminotransferase</fullName>
        <ecNumber evidence="9">2.6.1.9</ecNumber>
    </recommendedName>
    <alternativeName>
        <fullName evidence="9">Imidazole acetol-phosphate transaminase</fullName>
    </alternativeName>
</protein>
<dbReference type="Pfam" id="PF00155">
    <property type="entry name" value="Aminotran_1_2"/>
    <property type="match status" value="1"/>
</dbReference>
<dbReference type="Proteomes" id="UP000033200">
    <property type="component" value="Chromosome"/>
</dbReference>
<dbReference type="GO" id="GO:0000105">
    <property type="term" value="P:L-histidine biosynthetic process"/>
    <property type="evidence" value="ECO:0007669"/>
    <property type="project" value="UniProtKB-UniRule"/>
</dbReference>
<keyword evidence="5 9" id="KW-0032">Aminotransferase</keyword>
<dbReference type="AlphaFoldDB" id="A0A097EL22"/>
<dbReference type="InterPro" id="IPR050106">
    <property type="entry name" value="HistidinolP_aminotransfase"/>
</dbReference>
<dbReference type="PANTHER" id="PTHR43643:SF3">
    <property type="entry name" value="HISTIDINOL-PHOSPHATE AMINOTRANSFERASE"/>
    <property type="match status" value="1"/>
</dbReference>